<keyword evidence="1" id="KW-1133">Transmembrane helix</keyword>
<gene>
    <name evidence="3" type="ORF">DWB68_13670</name>
</gene>
<evidence type="ECO:0000256" key="1">
    <source>
        <dbReference type="SAM" id="Phobius"/>
    </source>
</evidence>
<organism evidence="3 4">
    <name type="scientific">Galactobacter valiniphilus</name>
    <dbReference type="NCBI Taxonomy" id="2676122"/>
    <lineage>
        <taxon>Bacteria</taxon>
        <taxon>Bacillati</taxon>
        <taxon>Actinomycetota</taxon>
        <taxon>Actinomycetes</taxon>
        <taxon>Micrococcales</taxon>
        <taxon>Micrococcaceae</taxon>
        <taxon>Galactobacter</taxon>
    </lineage>
</organism>
<dbReference type="Pfam" id="PF01145">
    <property type="entry name" value="Band_7"/>
    <property type="match status" value="1"/>
</dbReference>
<dbReference type="InterPro" id="IPR036013">
    <property type="entry name" value="Band_7/SPFH_dom_sf"/>
</dbReference>
<dbReference type="PANTHER" id="PTHR23222">
    <property type="entry name" value="PROHIBITIN"/>
    <property type="match status" value="1"/>
</dbReference>
<feature type="domain" description="Band 7" evidence="2">
    <location>
        <begin position="89"/>
        <end position="262"/>
    </location>
</feature>
<name>A0A399J707_9MICC</name>
<keyword evidence="4" id="KW-1185">Reference proteome</keyword>
<dbReference type="Proteomes" id="UP000265419">
    <property type="component" value="Unassembled WGS sequence"/>
</dbReference>
<reference evidence="3 4" key="1">
    <citation type="submission" date="2018-07" db="EMBL/GenBank/DDBJ databases">
        <title>Arthrobacter sp. nov., isolated from raw cow's milk with high bacterial count.</title>
        <authorList>
            <person name="Hahne J."/>
            <person name="Isele D."/>
            <person name="Lipski A."/>
        </authorList>
    </citation>
    <scope>NUCLEOTIDE SEQUENCE [LARGE SCALE GENOMIC DNA]</scope>
    <source>
        <strain evidence="3 4">JZ R-35</strain>
    </source>
</reference>
<dbReference type="SUPFAM" id="SSF117892">
    <property type="entry name" value="Band 7/SPFH domain"/>
    <property type="match status" value="1"/>
</dbReference>
<protein>
    <submittedName>
        <fullName evidence="3">Prohibitin family protein</fullName>
    </submittedName>
</protein>
<dbReference type="InterPro" id="IPR001107">
    <property type="entry name" value="Band_7"/>
</dbReference>
<dbReference type="CDD" id="cd03401">
    <property type="entry name" value="SPFH_prohibitin"/>
    <property type="match status" value="1"/>
</dbReference>
<proteinExistence type="predicted"/>
<dbReference type="GO" id="GO:0016020">
    <property type="term" value="C:membrane"/>
    <property type="evidence" value="ECO:0007669"/>
    <property type="project" value="InterPro"/>
</dbReference>
<evidence type="ECO:0000259" key="2">
    <source>
        <dbReference type="SMART" id="SM00244"/>
    </source>
</evidence>
<dbReference type="Gene3D" id="3.30.479.30">
    <property type="entry name" value="Band 7 domain"/>
    <property type="match status" value="1"/>
</dbReference>
<evidence type="ECO:0000313" key="3">
    <source>
        <dbReference type="EMBL" id="RII41248.1"/>
    </source>
</evidence>
<dbReference type="PRINTS" id="PR00679">
    <property type="entry name" value="PROHIBITIN"/>
</dbReference>
<keyword evidence="1" id="KW-0472">Membrane</keyword>
<keyword evidence="1" id="KW-0812">Transmembrane</keyword>
<accession>A0A399J707</accession>
<comment type="caution">
    <text evidence="3">The sequence shown here is derived from an EMBL/GenBank/DDBJ whole genome shotgun (WGS) entry which is preliminary data.</text>
</comment>
<dbReference type="SMART" id="SM00244">
    <property type="entry name" value="PHB"/>
    <property type="match status" value="1"/>
</dbReference>
<dbReference type="InterPro" id="IPR000163">
    <property type="entry name" value="Prohibitin"/>
</dbReference>
<feature type="transmembrane region" description="Helical" evidence="1">
    <location>
        <begin position="72"/>
        <end position="92"/>
    </location>
</feature>
<feature type="transmembrane region" description="Helical" evidence="1">
    <location>
        <begin position="32"/>
        <end position="51"/>
    </location>
</feature>
<sequence length="343" mass="37316">MSGGGSGPRVGCTLGPPRVRCIIRCLLERTGMAQFVFSLVLIVIAIGAVGYSRAKAKRAEEGKPSRAAKWTGVGASLVAALGFVLLGTSFLYTQDEGEAKALRSFTGELVGSKVEPGIGIKAPWVETVTFDTRNNVAKFSDSDSGTTGNSIPFNDKAGTRGSMDVTVTYAVRPDMVEAIYKEYRTQDMFRTRLINQDIAAMVRTVPSRYTTVEVLSKREEVSANILEALEKRWEKWGVTGIQVALQDIRYPEQIMQRFENLTAEQTRAEEAKAATVTAEQEAKKKLVEAEGEAKANAARSKALTPEVLQQQYIEALKIAAEKGQLIITDGKTTPMINVDGAKK</sequence>
<evidence type="ECO:0000313" key="4">
    <source>
        <dbReference type="Proteomes" id="UP000265419"/>
    </source>
</evidence>
<dbReference type="AlphaFoldDB" id="A0A399J707"/>
<dbReference type="PANTHER" id="PTHR23222:SF0">
    <property type="entry name" value="PROHIBITIN 1"/>
    <property type="match status" value="1"/>
</dbReference>
<dbReference type="EMBL" id="QQXK01000032">
    <property type="protein sequence ID" value="RII41248.1"/>
    <property type="molecule type" value="Genomic_DNA"/>
</dbReference>